<evidence type="ECO:0000256" key="5">
    <source>
        <dbReference type="ARBA" id="ARBA00023204"/>
    </source>
</evidence>
<dbReference type="OrthoDB" id="9802364at2"/>
<keyword evidence="2" id="KW-0227">DNA damage</keyword>
<dbReference type="GO" id="GO:0006355">
    <property type="term" value="P:regulation of DNA-templated transcription"/>
    <property type="evidence" value="ECO:0007669"/>
    <property type="project" value="InterPro"/>
</dbReference>
<comment type="caution">
    <text evidence="10">The sequence shown here is derived from an EMBL/GenBank/DDBJ whole genome shotgun (WGS) entry which is preliminary data.</text>
</comment>
<dbReference type="InterPro" id="IPR015927">
    <property type="entry name" value="Peptidase_S24_S26A/B/C"/>
</dbReference>
<dbReference type="Pfam" id="PF00717">
    <property type="entry name" value="Peptidase_S24"/>
    <property type="match status" value="1"/>
</dbReference>
<evidence type="ECO:0000256" key="2">
    <source>
        <dbReference type="ARBA" id="ARBA00022763"/>
    </source>
</evidence>
<feature type="domain" description="Peptidase S24/S26A/S26B/S26C" evidence="9">
    <location>
        <begin position="70"/>
        <end position="186"/>
    </location>
</feature>
<evidence type="ECO:0000256" key="6">
    <source>
        <dbReference type="ARBA" id="ARBA00023236"/>
    </source>
</evidence>
<comment type="similarity">
    <text evidence="1 7">Belongs to the peptidase S24 family.</text>
</comment>
<evidence type="ECO:0000256" key="1">
    <source>
        <dbReference type="ARBA" id="ARBA00007484"/>
    </source>
</evidence>
<evidence type="ECO:0000256" key="7">
    <source>
        <dbReference type="RuleBase" id="RU003991"/>
    </source>
</evidence>
<dbReference type="GO" id="GO:0009432">
    <property type="term" value="P:SOS response"/>
    <property type="evidence" value="ECO:0007669"/>
    <property type="project" value="UniProtKB-KW"/>
</dbReference>
<dbReference type="PANTHER" id="PTHR33516">
    <property type="entry name" value="LEXA REPRESSOR"/>
    <property type="match status" value="1"/>
</dbReference>
<evidence type="ECO:0000313" key="11">
    <source>
        <dbReference type="Proteomes" id="UP000295611"/>
    </source>
</evidence>
<dbReference type="GO" id="GO:0016787">
    <property type="term" value="F:hydrolase activity"/>
    <property type="evidence" value="ECO:0007669"/>
    <property type="project" value="UniProtKB-KW"/>
</dbReference>
<keyword evidence="11" id="KW-1185">Reference proteome</keyword>
<dbReference type="InterPro" id="IPR006197">
    <property type="entry name" value="Peptidase_S24_LexA"/>
</dbReference>
<dbReference type="InterPro" id="IPR036286">
    <property type="entry name" value="LexA/Signal_pep-like_sf"/>
</dbReference>
<dbReference type="InterPro" id="IPR039418">
    <property type="entry name" value="LexA-like"/>
</dbReference>
<dbReference type="PRINTS" id="PR00726">
    <property type="entry name" value="LEXASERPTASE"/>
</dbReference>
<organism evidence="10 11">
    <name type="scientific">Paludibacterium purpuratum</name>
    <dbReference type="NCBI Taxonomy" id="1144873"/>
    <lineage>
        <taxon>Bacteria</taxon>
        <taxon>Pseudomonadati</taxon>
        <taxon>Pseudomonadota</taxon>
        <taxon>Betaproteobacteria</taxon>
        <taxon>Neisseriales</taxon>
        <taxon>Chromobacteriaceae</taxon>
        <taxon>Paludibacterium</taxon>
    </lineage>
</organism>
<sequence length="193" mass="21082">MSQTDKTHGGARRGAGRPKGSGRCDTDLPLTQLRIPLADKDAVLGLIATRRALRDIQAWRPEQSVEQALPLYGSKVPAGFPSPADDYLENTLDLNRYLIQDAPATFMVRVKGESMIGAGIADGDILVVEKGRAAQHNQIVIAIVDGEFTVKRLFRRDGRLALLPENPAYAPLEIHNGRELTVWGVVTACVKKF</sequence>
<evidence type="ECO:0000256" key="3">
    <source>
        <dbReference type="ARBA" id="ARBA00022801"/>
    </source>
</evidence>
<dbReference type="GO" id="GO:0006281">
    <property type="term" value="P:DNA repair"/>
    <property type="evidence" value="ECO:0007669"/>
    <property type="project" value="UniProtKB-KW"/>
</dbReference>
<dbReference type="CDD" id="cd06529">
    <property type="entry name" value="S24_LexA-like"/>
    <property type="match status" value="1"/>
</dbReference>
<keyword evidence="4 7" id="KW-0068">Autocatalytic cleavage</keyword>
<name>A0A4R7B7M0_9NEIS</name>
<keyword evidence="6" id="KW-0742">SOS response</keyword>
<dbReference type="Proteomes" id="UP000295611">
    <property type="component" value="Unassembled WGS sequence"/>
</dbReference>
<evidence type="ECO:0000256" key="8">
    <source>
        <dbReference type="SAM" id="MobiDB-lite"/>
    </source>
</evidence>
<gene>
    <name evidence="10" type="ORF">DFP86_107129</name>
</gene>
<dbReference type="AlphaFoldDB" id="A0A4R7B7M0"/>
<dbReference type="Gene3D" id="2.10.109.10">
    <property type="entry name" value="Umud Fragment, subunit A"/>
    <property type="match status" value="1"/>
</dbReference>
<dbReference type="SUPFAM" id="SSF51306">
    <property type="entry name" value="LexA/Signal peptidase"/>
    <property type="match status" value="1"/>
</dbReference>
<evidence type="ECO:0000259" key="9">
    <source>
        <dbReference type="Pfam" id="PF00717"/>
    </source>
</evidence>
<keyword evidence="5" id="KW-0234">DNA repair</keyword>
<accession>A0A4R7B7M0</accession>
<dbReference type="PANTHER" id="PTHR33516:SF2">
    <property type="entry name" value="LEXA REPRESSOR-RELATED"/>
    <property type="match status" value="1"/>
</dbReference>
<reference evidence="10 11" key="1">
    <citation type="submission" date="2019-03" db="EMBL/GenBank/DDBJ databases">
        <title>Genomic Encyclopedia of Type Strains, Phase III (KMG-III): the genomes of soil and plant-associated and newly described type strains.</title>
        <authorList>
            <person name="Whitman W."/>
        </authorList>
    </citation>
    <scope>NUCLEOTIDE SEQUENCE [LARGE SCALE GENOMIC DNA]</scope>
    <source>
        <strain evidence="10 11">CECT 8976</strain>
    </source>
</reference>
<feature type="region of interest" description="Disordered" evidence="8">
    <location>
        <begin position="1"/>
        <end position="25"/>
    </location>
</feature>
<protein>
    <submittedName>
        <fullName evidence="10">SOS response UmuD protein</fullName>
    </submittedName>
</protein>
<dbReference type="EMBL" id="SNZP01000007">
    <property type="protein sequence ID" value="TDR79765.1"/>
    <property type="molecule type" value="Genomic_DNA"/>
</dbReference>
<dbReference type="RefSeq" id="WP_133680786.1">
    <property type="nucleotide sequence ID" value="NZ_SNZP01000007.1"/>
</dbReference>
<evidence type="ECO:0000256" key="4">
    <source>
        <dbReference type="ARBA" id="ARBA00022813"/>
    </source>
</evidence>
<dbReference type="InterPro" id="IPR050077">
    <property type="entry name" value="LexA_repressor"/>
</dbReference>
<proteinExistence type="inferred from homology"/>
<keyword evidence="3 7" id="KW-0378">Hydrolase</keyword>
<evidence type="ECO:0000313" key="10">
    <source>
        <dbReference type="EMBL" id="TDR79765.1"/>
    </source>
</evidence>
<dbReference type="NCBIfam" id="NF007621">
    <property type="entry name" value="PRK10276.1"/>
    <property type="match status" value="1"/>
</dbReference>
<dbReference type="GO" id="GO:0003677">
    <property type="term" value="F:DNA binding"/>
    <property type="evidence" value="ECO:0007669"/>
    <property type="project" value="InterPro"/>
</dbReference>